<dbReference type="PROSITE" id="PS51375">
    <property type="entry name" value="PPR"/>
    <property type="match status" value="1"/>
</dbReference>
<dbReference type="Pfam" id="PF13041">
    <property type="entry name" value="PPR_2"/>
    <property type="match status" value="1"/>
</dbReference>
<dbReference type="InterPro" id="IPR002885">
    <property type="entry name" value="PPR_rpt"/>
</dbReference>
<dbReference type="Pfam" id="PF01535">
    <property type="entry name" value="PPR"/>
    <property type="match status" value="2"/>
</dbReference>
<accession>A0AAD8U0Y2</accession>
<dbReference type="InterPro" id="IPR011990">
    <property type="entry name" value="TPR-like_helical_dom_sf"/>
</dbReference>
<dbReference type="AlphaFoldDB" id="A0AAD8U0Y2"/>
<evidence type="ECO:0000256" key="2">
    <source>
        <dbReference type="ARBA" id="ARBA00022946"/>
    </source>
</evidence>
<dbReference type="NCBIfam" id="TIGR00756">
    <property type="entry name" value="PPR"/>
    <property type="match status" value="1"/>
</dbReference>
<dbReference type="Gene3D" id="1.25.40.10">
    <property type="entry name" value="Tetratricopeptide repeat domain"/>
    <property type="match status" value="1"/>
</dbReference>
<evidence type="ECO:0008006" key="6">
    <source>
        <dbReference type="Google" id="ProtNLM"/>
    </source>
</evidence>
<keyword evidence="2" id="KW-0809">Transit peptide</keyword>
<dbReference type="PANTHER" id="PTHR47926">
    <property type="entry name" value="PENTATRICOPEPTIDE REPEAT-CONTAINING PROTEIN"/>
    <property type="match status" value="1"/>
</dbReference>
<feature type="repeat" description="PPR" evidence="3">
    <location>
        <begin position="46"/>
        <end position="80"/>
    </location>
</feature>
<reference evidence="4" key="1">
    <citation type="submission" date="2023-07" db="EMBL/GenBank/DDBJ databases">
        <title>A chromosome-level genome assembly of Lolium multiflorum.</title>
        <authorList>
            <person name="Chen Y."/>
            <person name="Copetti D."/>
            <person name="Kolliker R."/>
            <person name="Studer B."/>
        </authorList>
    </citation>
    <scope>NUCLEOTIDE SEQUENCE</scope>
    <source>
        <strain evidence="4">02402/16</strain>
        <tissue evidence="4">Leaf</tissue>
    </source>
</reference>
<evidence type="ECO:0000313" key="5">
    <source>
        <dbReference type="Proteomes" id="UP001231189"/>
    </source>
</evidence>
<dbReference type="GO" id="GO:0003723">
    <property type="term" value="F:RNA binding"/>
    <property type="evidence" value="ECO:0007669"/>
    <property type="project" value="InterPro"/>
</dbReference>
<dbReference type="Proteomes" id="UP001231189">
    <property type="component" value="Unassembled WGS sequence"/>
</dbReference>
<proteinExistence type="predicted"/>
<sequence length="161" mass="17064">MPGGCSTQYPAGTPSRGTPCSLPNAYSHSGDITTAISLFDAMPNPDAVSWNALISSYCQRGMYRESVPLFLEMARSGVASDRTTFVVLLKSCSALHDLALGVQIRALATGLGIDVRTGGALVDMYGKCSSLEDALLFFSGMTEKKWVSWGATIAECAPNDQ</sequence>
<evidence type="ECO:0000313" key="4">
    <source>
        <dbReference type="EMBL" id="KAK1695655.1"/>
    </source>
</evidence>
<keyword evidence="5" id="KW-1185">Reference proteome</keyword>
<gene>
    <name evidence="4" type="ORF">QYE76_012352</name>
</gene>
<name>A0AAD8U0Y2_LOLMU</name>
<dbReference type="InterPro" id="IPR046960">
    <property type="entry name" value="PPR_At4g14850-like_plant"/>
</dbReference>
<evidence type="ECO:0000256" key="1">
    <source>
        <dbReference type="ARBA" id="ARBA00022737"/>
    </source>
</evidence>
<dbReference type="EMBL" id="JAUUTY010000001">
    <property type="protein sequence ID" value="KAK1695655.1"/>
    <property type="molecule type" value="Genomic_DNA"/>
</dbReference>
<organism evidence="4 5">
    <name type="scientific">Lolium multiflorum</name>
    <name type="common">Italian ryegrass</name>
    <name type="synonym">Lolium perenne subsp. multiflorum</name>
    <dbReference type="NCBI Taxonomy" id="4521"/>
    <lineage>
        <taxon>Eukaryota</taxon>
        <taxon>Viridiplantae</taxon>
        <taxon>Streptophyta</taxon>
        <taxon>Embryophyta</taxon>
        <taxon>Tracheophyta</taxon>
        <taxon>Spermatophyta</taxon>
        <taxon>Magnoliopsida</taxon>
        <taxon>Liliopsida</taxon>
        <taxon>Poales</taxon>
        <taxon>Poaceae</taxon>
        <taxon>BOP clade</taxon>
        <taxon>Pooideae</taxon>
        <taxon>Poodae</taxon>
        <taxon>Poeae</taxon>
        <taxon>Poeae Chloroplast Group 2 (Poeae type)</taxon>
        <taxon>Loliodinae</taxon>
        <taxon>Loliinae</taxon>
        <taxon>Lolium</taxon>
    </lineage>
</organism>
<protein>
    <recommendedName>
        <fullName evidence="6">Pentatricopeptide repeat-containing protein</fullName>
    </recommendedName>
</protein>
<comment type="caution">
    <text evidence="4">The sequence shown here is derived from an EMBL/GenBank/DDBJ whole genome shotgun (WGS) entry which is preliminary data.</text>
</comment>
<keyword evidence="1" id="KW-0677">Repeat</keyword>
<dbReference type="GO" id="GO:0009451">
    <property type="term" value="P:RNA modification"/>
    <property type="evidence" value="ECO:0007669"/>
    <property type="project" value="InterPro"/>
</dbReference>
<evidence type="ECO:0000256" key="3">
    <source>
        <dbReference type="PROSITE-ProRule" id="PRU00708"/>
    </source>
</evidence>